<sequence length="286" mass="32716">MGTYVLLQLSFTTPQSLPFLNPIKIVNPTNPFPSGYYHQPNSGSTSTVGRIRINLEDELCTDPDDDGFDEFGFGGTAKQRVWWSDNDYDYNYDDDDDDDVENEFWAFKVIRAFGWMVPAIGISLLLGTGPNPFFMALAVPLGQTALSLVFDKVWGSASSRPKPKRRTRTRTRKKPFVRPASREETNKRKEENKTHKGNSSYQSWMASDSGSFKKGGKKVHKFGGWDELDDAHKVPREKPRQKEDELPKQQIKGKLSRTRSVRDRPLFLRLLIALFPFLGSWTRLLF</sequence>
<gene>
    <name evidence="3" type="ORF">RCOM_0610220</name>
</gene>
<dbReference type="KEGG" id="rcu:8258656"/>
<dbReference type="FunCoup" id="B9S7N9">
    <property type="interactions" value="560"/>
</dbReference>
<name>B9S7N9_RICCO</name>
<feature type="compositionally biased region" description="Polar residues" evidence="1">
    <location>
        <begin position="197"/>
        <end position="208"/>
    </location>
</feature>
<evidence type="ECO:0000256" key="1">
    <source>
        <dbReference type="SAM" id="MobiDB-lite"/>
    </source>
</evidence>
<keyword evidence="2" id="KW-0472">Membrane</keyword>
<keyword evidence="2" id="KW-1133">Transmembrane helix</keyword>
<evidence type="ECO:0000256" key="2">
    <source>
        <dbReference type="SAM" id="Phobius"/>
    </source>
</evidence>
<dbReference type="PANTHER" id="PTHR35719">
    <property type="entry name" value="OS01G0680600 PROTEIN"/>
    <property type="match status" value="1"/>
</dbReference>
<keyword evidence="4" id="KW-1185">Reference proteome</keyword>
<evidence type="ECO:0000313" key="3">
    <source>
        <dbReference type="EMBL" id="EEF40412.1"/>
    </source>
</evidence>
<evidence type="ECO:0008006" key="5">
    <source>
        <dbReference type="Google" id="ProtNLM"/>
    </source>
</evidence>
<organism evidence="3 4">
    <name type="scientific">Ricinus communis</name>
    <name type="common">Castor bean</name>
    <dbReference type="NCBI Taxonomy" id="3988"/>
    <lineage>
        <taxon>Eukaryota</taxon>
        <taxon>Viridiplantae</taxon>
        <taxon>Streptophyta</taxon>
        <taxon>Embryophyta</taxon>
        <taxon>Tracheophyta</taxon>
        <taxon>Spermatophyta</taxon>
        <taxon>Magnoliopsida</taxon>
        <taxon>eudicotyledons</taxon>
        <taxon>Gunneridae</taxon>
        <taxon>Pentapetalae</taxon>
        <taxon>rosids</taxon>
        <taxon>fabids</taxon>
        <taxon>Malpighiales</taxon>
        <taxon>Euphorbiaceae</taxon>
        <taxon>Acalyphoideae</taxon>
        <taxon>Acalypheae</taxon>
        <taxon>Ricinus</taxon>
    </lineage>
</organism>
<feature type="transmembrane region" description="Helical" evidence="2">
    <location>
        <begin position="109"/>
        <end position="127"/>
    </location>
</feature>
<dbReference type="AlphaFoldDB" id="B9S7N9"/>
<keyword evidence="2" id="KW-0812">Transmembrane</keyword>
<feature type="compositionally biased region" description="Basic and acidic residues" evidence="1">
    <location>
        <begin position="230"/>
        <end position="247"/>
    </location>
</feature>
<dbReference type="InParanoid" id="B9S7N9"/>
<dbReference type="eggNOG" id="ENOG502RZ61">
    <property type="taxonomic scope" value="Eukaryota"/>
</dbReference>
<feature type="compositionally biased region" description="Basic and acidic residues" evidence="1">
    <location>
        <begin position="180"/>
        <end position="194"/>
    </location>
</feature>
<proteinExistence type="predicted"/>
<feature type="region of interest" description="Disordered" evidence="1">
    <location>
        <begin position="228"/>
        <end position="257"/>
    </location>
</feature>
<protein>
    <recommendedName>
        <fullName evidence="5">Transmembrane protein</fullName>
    </recommendedName>
</protein>
<dbReference type="STRING" id="3988.B9S7N9"/>
<dbReference type="Proteomes" id="UP000008311">
    <property type="component" value="Unassembled WGS sequence"/>
</dbReference>
<evidence type="ECO:0000313" key="4">
    <source>
        <dbReference type="Proteomes" id="UP000008311"/>
    </source>
</evidence>
<dbReference type="EMBL" id="EQ973886">
    <property type="protein sequence ID" value="EEF40412.1"/>
    <property type="molecule type" value="Genomic_DNA"/>
</dbReference>
<dbReference type="OrthoDB" id="785439at2759"/>
<feature type="compositionally biased region" description="Basic residues" evidence="1">
    <location>
        <begin position="161"/>
        <end position="176"/>
    </location>
</feature>
<feature type="region of interest" description="Disordered" evidence="1">
    <location>
        <begin position="156"/>
        <end position="215"/>
    </location>
</feature>
<accession>B9S7N9</accession>
<reference evidence="4" key="1">
    <citation type="journal article" date="2010" name="Nat. Biotechnol.">
        <title>Draft genome sequence of the oilseed species Ricinus communis.</title>
        <authorList>
            <person name="Chan A.P."/>
            <person name="Crabtree J."/>
            <person name="Zhao Q."/>
            <person name="Lorenzi H."/>
            <person name="Orvis J."/>
            <person name="Puiu D."/>
            <person name="Melake-Berhan A."/>
            <person name="Jones K.M."/>
            <person name="Redman J."/>
            <person name="Chen G."/>
            <person name="Cahoon E.B."/>
            <person name="Gedil M."/>
            <person name="Stanke M."/>
            <person name="Haas B.J."/>
            <person name="Wortman J.R."/>
            <person name="Fraser-Liggett C.M."/>
            <person name="Ravel J."/>
            <person name="Rabinowicz P.D."/>
        </authorList>
    </citation>
    <scope>NUCLEOTIDE SEQUENCE [LARGE SCALE GENOMIC DNA]</scope>
    <source>
        <strain evidence="4">cv. Hale</strain>
    </source>
</reference>
<feature type="transmembrane region" description="Helical" evidence="2">
    <location>
        <begin position="266"/>
        <end position="284"/>
    </location>
</feature>
<dbReference type="PANTHER" id="PTHR35719:SF5">
    <property type="entry name" value="T6K12.7 PROTEIN"/>
    <property type="match status" value="1"/>
</dbReference>